<evidence type="ECO:0000256" key="4">
    <source>
        <dbReference type="ARBA" id="ARBA00022692"/>
    </source>
</evidence>
<organism evidence="8 9">
    <name type="scientific">Flavilitoribacter nigricans (strain ATCC 23147 / DSM 23189 / NBRC 102662 / NCIMB 1420 / SS-2)</name>
    <name type="common">Lewinella nigricans</name>
    <dbReference type="NCBI Taxonomy" id="1122177"/>
    <lineage>
        <taxon>Bacteria</taxon>
        <taxon>Pseudomonadati</taxon>
        <taxon>Bacteroidota</taxon>
        <taxon>Saprospiria</taxon>
        <taxon>Saprospirales</taxon>
        <taxon>Lewinellaceae</taxon>
        <taxon>Flavilitoribacter</taxon>
    </lineage>
</organism>
<proteinExistence type="inferred from homology"/>
<evidence type="ECO:0000256" key="7">
    <source>
        <dbReference type="SAM" id="Phobius"/>
    </source>
</evidence>
<comment type="caution">
    <text evidence="8">The sequence shown here is derived from an EMBL/GenBank/DDBJ whole genome shotgun (WGS) entry which is preliminary data.</text>
</comment>
<feature type="transmembrane region" description="Helical" evidence="7">
    <location>
        <begin position="110"/>
        <end position="131"/>
    </location>
</feature>
<evidence type="ECO:0000313" key="9">
    <source>
        <dbReference type="Proteomes" id="UP000223913"/>
    </source>
</evidence>
<accession>A0A2D0NBA3</accession>
<gene>
    <name evidence="8" type="ORF">CRP01_14935</name>
</gene>
<evidence type="ECO:0000313" key="8">
    <source>
        <dbReference type="EMBL" id="PHN05767.1"/>
    </source>
</evidence>
<keyword evidence="6 7" id="KW-0472">Membrane</keyword>
<dbReference type="GO" id="GO:0005886">
    <property type="term" value="C:plasma membrane"/>
    <property type="evidence" value="ECO:0007669"/>
    <property type="project" value="UniProtKB-SubCell"/>
</dbReference>
<protein>
    <submittedName>
        <fullName evidence="8">DoxX family protein</fullName>
    </submittedName>
</protein>
<keyword evidence="9" id="KW-1185">Reference proteome</keyword>
<comment type="similarity">
    <text evidence="2">Belongs to the DoxX family.</text>
</comment>
<dbReference type="AlphaFoldDB" id="A0A2D0NBA3"/>
<dbReference type="Proteomes" id="UP000223913">
    <property type="component" value="Unassembled WGS sequence"/>
</dbReference>
<sequence>MENMFNSKGTDLALLILRVVFGGSMIVGHGWGKLMRLFSGEPIEFGDPYGLGPATSLVLATFAEFLCAALVTVGLLTRWALIPLIITMLTVVFLVHFGDPYSRVEKGILFLGPYLALFLTGPGAYSLDAIWQNRNA</sequence>
<comment type="subcellular location">
    <subcellularLocation>
        <location evidence="1">Cell membrane</location>
        <topology evidence="1">Multi-pass membrane protein</topology>
    </subcellularLocation>
</comment>
<dbReference type="Pfam" id="PF07681">
    <property type="entry name" value="DoxX"/>
    <property type="match status" value="1"/>
</dbReference>
<dbReference type="InterPro" id="IPR051907">
    <property type="entry name" value="DoxX-like_oxidoreductase"/>
</dbReference>
<dbReference type="EMBL" id="PDUD01000020">
    <property type="protein sequence ID" value="PHN05767.1"/>
    <property type="molecule type" value="Genomic_DNA"/>
</dbReference>
<keyword evidence="5 7" id="KW-1133">Transmembrane helix</keyword>
<evidence type="ECO:0000256" key="5">
    <source>
        <dbReference type="ARBA" id="ARBA00022989"/>
    </source>
</evidence>
<name>A0A2D0NBA3_FLAN2</name>
<dbReference type="PANTHER" id="PTHR33452:SF1">
    <property type="entry name" value="INNER MEMBRANE PROTEIN YPHA-RELATED"/>
    <property type="match status" value="1"/>
</dbReference>
<feature type="transmembrane region" description="Helical" evidence="7">
    <location>
        <begin position="51"/>
        <end position="73"/>
    </location>
</feature>
<feature type="transmembrane region" description="Helical" evidence="7">
    <location>
        <begin position="12"/>
        <end position="31"/>
    </location>
</feature>
<dbReference type="InterPro" id="IPR032808">
    <property type="entry name" value="DoxX"/>
</dbReference>
<dbReference type="PANTHER" id="PTHR33452">
    <property type="entry name" value="OXIDOREDUCTASE CATD-RELATED"/>
    <property type="match status" value="1"/>
</dbReference>
<evidence type="ECO:0000256" key="3">
    <source>
        <dbReference type="ARBA" id="ARBA00022475"/>
    </source>
</evidence>
<reference evidence="8 9" key="1">
    <citation type="submission" date="2017-10" db="EMBL/GenBank/DDBJ databases">
        <title>The draft genome sequence of Lewinella nigricans NBRC 102662.</title>
        <authorList>
            <person name="Wang K."/>
        </authorList>
    </citation>
    <scope>NUCLEOTIDE SEQUENCE [LARGE SCALE GENOMIC DNA]</scope>
    <source>
        <strain evidence="8 9">NBRC 102662</strain>
    </source>
</reference>
<evidence type="ECO:0000256" key="2">
    <source>
        <dbReference type="ARBA" id="ARBA00006679"/>
    </source>
</evidence>
<feature type="transmembrane region" description="Helical" evidence="7">
    <location>
        <begin position="80"/>
        <end position="98"/>
    </location>
</feature>
<keyword evidence="3" id="KW-1003">Cell membrane</keyword>
<keyword evidence="4 7" id="KW-0812">Transmembrane</keyword>
<evidence type="ECO:0000256" key="6">
    <source>
        <dbReference type="ARBA" id="ARBA00023136"/>
    </source>
</evidence>
<evidence type="ECO:0000256" key="1">
    <source>
        <dbReference type="ARBA" id="ARBA00004651"/>
    </source>
</evidence>
<dbReference type="OrthoDB" id="9813193at2"/>